<dbReference type="InterPro" id="IPR035983">
    <property type="entry name" value="Hect_E3_ubiquitin_ligase"/>
</dbReference>
<name>A0ABV0QIX7_9TELE</name>
<gene>
    <name evidence="1" type="ORF">XENOCAPTIV_011389</name>
</gene>
<comment type="caution">
    <text evidence="1">The sequence shown here is derived from an EMBL/GenBank/DDBJ whole genome shotgun (WGS) entry which is preliminary data.</text>
</comment>
<organism evidence="1 2">
    <name type="scientific">Xenoophorus captivus</name>
    <dbReference type="NCBI Taxonomy" id="1517983"/>
    <lineage>
        <taxon>Eukaryota</taxon>
        <taxon>Metazoa</taxon>
        <taxon>Chordata</taxon>
        <taxon>Craniata</taxon>
        <taxon>Vertebrata</taxon>
        <taxon>Euteleostomi</taxon>
        <taxon>Actinopterygii</taxon>
        <taxon>Neopterygii</taxon>
        <taxon>Teleostei</taxon>
        <taxon>Neoteleostei</taxon>
        <taxon>Acanthomorphata</taxon>
        <taxon>Ovalentaria</taxon>
        <taxon>Atherinomorphae</taxon>
        <taxon>Cyprinodontiformes</taxon>
        <taxon>Goodeidae</taxon>
        <taxon>Xenoophorus</taxon>
    </lineage>
</organism>
<evidence type="ECO:0000313" key="2">
    <source>
        <dbReference type="Proteomes" id="UP001434883"/>
    </source>
</evidence>
<protein>
    <submittedName>
        <fullName evidence="1">Uncharacterized protein</fullName>
    </submittedName>
</protein>
<sequence>MTSDNRRWLFERLLHYAVMNRVMRQIKQIRKGLKDTMLWTLISERPDVTQIILPRKSSAVLNPESILDRISWPAMTDEDDDDDCSVEDKSCVTGYLRQFIQNASTDELKALIKFWVGWEAPKRTPTVELSNGSLPRLSTCNTLPSITLPRL</sequence>
<accession>A0ABV0QIX7</accession>
<proteinExistence type="predicted"/>
<dbReference type="Proteomes" id="UP001434883">
    <property type="component" value="Unassembled WGS sequence"/>
</dbReference>
<evidence type="ECO:0000313" key="1">
    <source>
        <dbReference type="EMBL" id="MEQ2195351.1"/>
    </source>
</evidence>
<dbReference type="EMBL" id="JAHRIN010010841">
    <property type="protein sequence ID" value="MEQ2195351.1"/>
    <property type="molecule type" value="Genomic_DNA"/>
</dbReference>
<keyword evidence="2" id="KW-1185">Reference proteome</keyword>
<reference evidence="1 2" key="1">
    <citation type="submission" date="2021-06" db="EMBL/GenBank/DDBJ databases">
        <authorList>
            <person name="Palmer J.M."/>
        </authorList>
    </citation>
    <scope>NUCLEOTIDE SEQUENCE [LARGE SCALE GENOMIC DNA]</scope>
    <source>
        <strain evidence="1 2">XC_2019</strain>
        <tissue evidence="1">Muscle</tissue>
    </source>
</reference>
<dbReference type="SUPFAM" id="SSF56204">
    <property type="entry name" value="Hect, E3 ligase catalytic domain"/>
    <property type="match status" value="1"/>
</dbReference>